<feature type="transmembrane region" description="Helical" evidence="1">
    <location>
        <begin position="12"/>
        <end position="32"/>
    </location>
</feature>
<comment type="caution">
    <text evidence="2">The sequence shown here is derived from an EMBL/GenBank/DDBJ whole genome shotgun (WGS) entry which is preliminary data.</text>
</comment>
<dbReference type="EMBL" id="PCWQ01000012">
    <property type="protein sequence ID" value="PIR06492.1"/>
    <property type="molecule type" value="Genomic_DNA"/>
</dbReference>
<evidence type="ECO:0000256" key="1">
    <source>
        <dbReference type="SAM" id="Phobius"/>
    </source>
</evidence>
<name>A0A2H0NC70_9BACT</name>
<dbReference type="AlphaFoldDB" id="A0A2H0NC70"/>
<organism evidence="2 3">
    <name type="scientific">Candidatus Komeilibacteria bacterium CG11_big_fil_rev_8_21_14_0_20_36_20</name>
    <dbReference type="NCBI Taxonomy" id="1974477"/>
    <lineage>
        <taxon>Bacteria</taxon>
        <taxon>Candidatus Komeiliibacteriota</taxon>
    </lineage>
</organism>
<proteinExistence type="predicted"/>
<protein>
    <recommendedName>
        <fullName evidence="4">Type II secretion system protein GspG C-terminal domain-containing protein</fullName>
    </recommendedName>
</protein>
<accession>A0A2H0NC70</accession>
<sequence>MLVNNSRGITLVGLIITVGILAILFGVAYATINPVTRLKNAEDEARRHDILFLSDALFQYARDHRGVLPVLGEITTNKKVICSAQGALRSCAGDNEYCILIDDQDFFDDYLSELPIDPDLTSDTNTGYYLQKDSDTGYLIVGACSTNGNAITHKSAIKVSCAAYGGGYCWYFASSVNQTCNTVCANNDLVCVPNVTPGPDTGPRSFYFCSLNKVFDSCSGGCTDEAGSNRPPTVNPTTGACEIYYPDLSCTYSSASYKNICPCQ</sequence>
<evidence type="ECO:0008006" key="4">
    <source>
        <dbReference type="Google" id="ProtNLM"/>
    </source>
</evidence>
<gene>
    <name evidence="2" type="ORF">COV55_03045</name>
</gene>
<reference evidence="2 3" key="1">
    <citation type="submission" date="2017-09" db="EMBL/GenBank/DDBJ databases">
        <title>Depth-based differentiation of microbial function through sediment-hosted aquifers and enrichment of novel symbionts in the deep terrestrial subsurface.</title>
        <authorList>
            <person name="Probst A.J."/>
            <person name="Ladd B."/>
            <person name="Jarett J.K."/>
            <person name="Geller-Mcgrath D.E."/>
            <person name="Sieber C.M."/>
            <person name="Emerson J.B."/>
            <person name="Anantharaman K."/>
            <person name="Thomas B.C."/>
            <person name="Malmstrom R."/>
            <person name="Stieglmeier M."/>
            <person name="Klingl A."/>
            <person name="Woyke T."/>
            <person name="Ryan C.M."/>
            <person name="Banfield J.F."/>
        </authorList>
    </citation>
    <scope>NUCLEOTIDE SEQUENCE [LARGE SCALE GENOMIC DNA]</scope>
    <source>
        <strain evidence="2">CG11_big_fil_rev_8_21_14_0_20_36_20</strain>
    </source>
</reference>
<dbReference type="Proteomes" id="UP000230564">
    <property type="component" value="Unassembled WGS sequence"/>
</dbReference>
<evidence type="ECO:0000313" key="3">
    <source>
        <dbReference type="Proteomes" id="UP000230564"/>
    </source>
</evidence>
<keyword evidence="1" id="KW-0812">Transmembrane</keyword>
<keyword evidence="1" id="KW-0472">Membrane</keyword>
<evidence type="ECO:0000313" key="2">
    <source>
        <dbReference type="EMBL" id="PIR06492.1"/>
    </source>
</evidence>
<keyword evidence="1" id="KW-1133">Transmembrane helix</keyword>